<evidence type="ECO:0000256" key="1">
    <source>
        <dbReference type="SAM" id="Phobius"/>
    </source>
</evidence>
<dbReference type="Proteomes" id="UP001234178">
    <property type="component" value="Unassembled WGS sequence"/>
</dbReference>
<sequence>MECKCLLRMQKIFYMIQLLNYLTYLIILQLCQTMLKKDMLLSLMKVAGLHEYCFSQRENGLFVGKGLQTFFLSELRRSALVVQLTEHCHRLWSCRYQKIMVVVSFSIFNPIT</sequence>
<comment type="caution">
    <text evidence="2">The sequence shown here is derived from an EMBL/GenBank/DDBJ whole genome shotgun (WGS) entry which is preliminary data.</text>
</comment>
<name>A0ABQ9ZF69_9CRUS</name>
<keyword evidence="1" id="KW-0472">Membrane</keyword>
<protein>
    <submittedName>
        <fullName evidence="2">Uncharacterized protein</fullName>
    </submittedName>
</protein>
<proteinExistence type="predicted"/>
<keyword evidence="3" id="KW-1185">Reference proteome</keyword>
<evidence type="ECO:0000313" key="2">
    <source>
        <dbReference type="EMBL" id="KAK4011580.1"/>
    </source>
</evidence>
<dbReference type="EMBL" id="JAOYFB010000003">
    <property type="protein sequence ID" value="KAK4011580.1"/>
    <property type="molecule type" value="Genomic_DNA"/>
</dbReference>
<keyword evidence="1" id="KW-0812">Transmembrane</keyword>
<feature type="transmembrane region" description="Helical" evidence="1">
    <location>
        <begin position="12"/>
        <end position="35"/>
    </location>
</feature>
<organism evidence="2 3">
    <name type="scientific">Daphnia magna</name>
    <dbReference type="NCBI Taxonomy" id="35525"/>
    <lineage>
        <taxon>Eukaryota</taxon>
        <taxon>Metazoa</taxon>
        <taxon>Ecdysozoa</taxon>
        <taxon>Arthropoda</taxon>
        <taxon>Crustacea</taxon>
        <taxon>Branchiopoda</taxon>
        <taxon>Diplostraca</taxon>
        <taxon>Cladocera</taxon>
        <taxon>Anomopoda</taxon>
        <taxon>Daphniidae</taxon>
        <taxon>Daphnia</taxon>
    </lineage>
</organism>
<reference evidence="2 3" key="1">
    <citation type="journal article" date="2023" name="Nucleic Acids Res.">
        <title>The hologenome of Daphnia magna reveals possible DNA methylation and microbiome-mediated evolution of the host genome.</title>
        <authorList>
            <person name="Chaturvedi A."/>
            <person name="Li X."/>
            <person name="Dhandapani V."/>
            <person name="Marshall H."/>
            <person name="Kissane S."/>
            <person name="Cuenca-Cambronero M."/>
            <person name="Asole G."/>
            <person name="Calvet F."/>
            <person name="Ruiz-Romero M."/>
            <person name="Marangio P."/>
            <person name="Guigo R."/>
            <person name="Rago D."/>
            <person name="Mirbahai L."/>
            <person name="Eastwood N."/>
            <person name="Colbourne J.K."/>
            <person name="Zhou J."/>
            <person name="Mallon E."/>
            <person name="Orsini L."/>
        </authorList>
    </citation>
    <scope>NUCLEOTIDE SEQUENCE [LARGE SCALE GENOMIC DNA]</scope>
    <source>
        <strain evidence="2">LRV0_1</strain>
    </source>
</reference>
<accession>A0ABQ9ZF69</accession>
<evidence type="ECO:0000313" key="3">
    <source>
        <dbReference type="Proteomes" id="UP001234178"/>
    </source>
</evidence>
<keyword evidence="1" id="KW-1133">Transmembrane helix</keyword>
<gene>
    <name evidence="2" type="ORF">OUZ56_020698</name>
</gene>